<comment type="caution">
    <text evidence="2">The sequence shown here is derived from an EMBL/GenBank/DDBJ whole genome shotgun (WGS) entry which is preliminary data.</text>
</comment>
<gene>
    <name evidence="2" type="ORF">QP433_03925</name>
</gene>
<dbReference type="AlphaFoldDB" id="A0AAJ1Q5X8"/>
<feature type="transmembrane region" description="Helical" evidence="1">
    <location>
        <begin position="146"/>
        <end position="173"/>
    </location>
</feature>
<feature type="transmembrane region" description="Helical" evidence="1">
    <location>
        <begin position="6"/>
        <end position="26"/>
    </location>
</feature>
<dbReference type="EMBL" id="JASOOE010000006">
    <property type="protein sequence ID" value="MDK7187122.1"/>
    <property type="molecule type" value="Genomic_DNA"/>
</dbReference>
<dbReference type="PANTHER" id="PTHR38454">
    <property type="entry name" value="INTEGRAL MEMBRANE PROTEIN-RELATED"/>
    <property type="match status" value="1"/>
</dbReference>
<dbReference type="Proteomes" id="UP001229251">
    <property type="component" value="Unassembled WGS sequence"/>
</dbReference>
<sequence>MLRFKYADYLLTGTITGLLLAILALVNRFIPFAIEDGRSLLTIDLSQQYLDFFALFRQALLHDPSQILYSFHKGLGGEMLGLWAYYLISPFNLILLIFPKNHLDLAISFLTAAKIIASSISFYFLAKSLSPKTRYNNLALAQCYALMSYTIAFSLNIMWFDGLVLLPLIVYGLEKLIRQQSPRFYVFSLNLCLICHYYIGYMICIFLAFYALYAIICQESSINFKNILKRYTHFVKYSLIATLTAGIVLIPAFISMLSSKAAQMTGDNQLVWEIVQEHSFLDIASKFFIGAFNYDQMATGSPNIYIGMFAFILAFSYFMTKEIPLKDKLAAIFILLMYYASFSIELFDKLWHMGQFPIWYNFRFSFTFCFFLLVLALKSARKIEGSLSKKQALILLVAFFILGIQYKGSDYAYLSFGKIALTGLFWGLTLWLLASKWLLKKHRQILLLALCLAELTSNAFLIISDNDTYLLADRYQDYTQLLDEAIDPIRPKDDQFYRISQNFFRTKNEAFFGNYFGLNHFSSTLEKHMTTLYQYLGLTSGMNTMTYSPGTLFTDDLFNVRYLLDVTSNTEMSTPDNGYTLYPKTKDLDIFSYPLIETKNRYRIYENTERLGFGIEVSPKIIQSQFNNYQPIQNQEKLLQLIAYDGDHQPFFEPIELDSTQYDNVEVLDRGDGDFYTYAKKDNNRPGSILIRFSTTSSDPYYFTLPSQYSPSQVELRLNGQDYDYHLTSDGRQIINASYNKTKNQQTFRINLKKGQLKANLMALYRFNLKKYQAMIHEKQSHLFQIKHFSSTRIQGNISIQQNQAYLLFPMAYDPAWSIKVDDQLVKQEKVLNDTMMAIPITQGDHKVTLSYRPKSIYYGIIISALGMLLFLAAYKSDKGTLIKSQS</sequence>
<feature type="transmembrane region" description="Helical" evidence="1">
    <location>
        <begin position="329"/>
        <end position="347"/>
    </location>
</feature>
<feature type="transmembrane region" description="Helical" evidence="1">
    <location>
        <begin position="359"/>
        <end position="377"/>
    </location>
</feature>
<dbReference type="PANTHER" id="PTHR38454:SF1">
    <property type="entry name" value="INTEGRAL MEMBRANE PROTEIN"/>
    <property type="match status" value="1"/>
</dbReference>
<proteinExistence type="predicted"/>
<reference evidence="2" key="1">
    <citation type="submission" date="2023-05" db="EMBL/GenBank/DDBJ databases">
        <title>Cataloging the Phylogenetic Diversity of Human Bladder Bacteria.</title>
        <authorList>
            <person name="Du J."/>
        </authorList>
    </citation>
    <scope>NUCLEOTIDE SEQUENCE</scope>
    <source>
        <strain evidence="2">UMB1231</strain>
    </source>
</reference>
<feature type="transmembrane region" description="Helical" evidence="1">
    <location>
        <begin position="302"/>
        <end position="320"/>
    </location>
</feature>
<feature type="transmembrane region" description="Helical" evidence="1">
    <location>
        <begin position="234"/>
        <end position="254"/>
    </location>
</feature>
<feature type="transmembrane region" description="Helical" evidence="1">
    <location>
        <begin position="389"/>
        <end position="406"/>
    </location>
</feature>
<feature type="transmembrane region" description="Helical" evidence="1">
    <location>
        <begin position="445"/>
        <end position="463"/>
    </location>
</feature>
<name>A0AAJ1Q5X8_9LACT</name>
<dbReference type="InterPro" id="IPR018580">
    <property type="entry name" value="Uncharacterised_YfhO"/>
</dbReference>
<keyword evidence="1" id="KW-1133">Transmembrane helix</keyword>
<feature type="transmembrane region" description="Helical" evidence="1">
    <location>
        <begin position="857"/>
        <end position="875"/>
    </location>
</feature>
<dbReference type="RefSeq" id="WP_285065587.1">
    <property type="nucleotide sequence ID" value="NZ_JASOOE010000006.1"/>
</dbReference>
<evidence type="ECO:0000256" key="1">
    <source>
        <dbReference type="SAM" id="Phobius"/>
    </source>
</evidence>
<feature type="transmembrane region" description="Helical" evidence="1">
    <location>
        <begin position="80"/>
        <end position="99"/>
    </location>
</feature>
<feature type="transmembrane region" description="Helical" evidence="1">
    <location>
        <begin position="185"/>
        <end position="213"/>
    </location>
</feature>
<keyword evidence="1" id="KW-0472">Membrane</keyword>
<accession>A0AAJ1Q5X8</accession>
<feature type="transmembrane region" description="Helical" evidence="1">
    <location>
        <begin position="105"/>
        <end position="125"/>
    </location>
</feature>
<evidence type="ECO:0000313" key="3">
    <source>
        <dbReference type="Proteomes" id="UP001229251"/>
    </source>
</evidence>
<evidence type="ECO:0000313" key="2">
    <source>
        <dbReference type="EMBL" id="MDK7187122.1"/>
    </source>
</evidence>
<organism evidence="2 3">
    <name type="scientific">Facklamia hominis</name>
    <dbReference type="NCBI Taxonomy" id="178214"/>
    <lineage>
        <taxon>Bacteria</taxon>
        <taxon>Bacillati</taxon>
        <taxon>Bacillota</taxon>
        <taxon>Bacilli</taxon>
        <taxon>Lactobacillales</taxon>
        <taxon>Aerococcaceae</taxon>
        <taxon>Facklamia</taxon>
    </lineage>
</organism>
<feature type="transmembrane region" description="Helical" evidence="1">
    <location>
        <begin position="412"/>
        <end position="433"/>
    </location>
</feature>
<dbReference type="Pfam" id="PF09586">
    <property type="entry name" value="YfhO"/>
    <property type="match status" value="1"/>
</dbReference>
<keyword evidence="1" id="KW-0812">Transmembrane</keyword>
<protein>
    <submittedName>
        <fullName evidence="2">YfhO family protein</fullName>
    </submittedName>
</protein>